<evidence type="ECO:0000259" key="2">
    <source>
        <dbReference type="Pfam" id="PF03417"/>
    </source>
</evidence>
<evidence type="ECO:0000313" key="3">
    <source>
        <dbReference type="EMBL" id="CAA9214299.1"/>
    </source>
</evidence>
<dbReference type="Gene3D" id="3.60.60.10">
    <property type="entry name" value="Penicillin V Acylase, Chain A"/>
    <property type="match status" value="1"/>
</dbReference>
<gene>
    <name evidence="3" type="ORF">AVDCRST_MAG77-113</name>
</gene>
<reference evidence="3" key="1">
    <citation type="submission" date="2020-02" db="EMBL/GenBank/DDBJ databases">
        <authorList>
            <person name="Meier V. D."/>
        </authorList>
    </citation>
    <scope>NUCLEOTIDE SEQUENCE</scope>
    <source>
        <strain evidence="3">AVDCRST_MAG77</strain>
    </source>
</reference>
<dbReference type="InterPro" id="IPR047794">
    <property type="entry name" value="C45_proenzyme-like"/>
</dbReference>
<feature type="region of interest" description="Disordered" evidence="1">
    <location>
        <begin position="103"/>
        <end position="174"/>
    </location>
</feature>
<dbReference type="PANTHER" id="PTHR34180:SF1">
    <property type="entry name" value="BETA-ALANYL-DOPAMINE_CARCININE HYDROLASE"/>
    <property type="match status" value="1"/>
</dbReference>
<dbReference type="InterPro" id="IPR005079">
    <property type="entry name" value="Peptidase_C45_hydrolase"/>
</dbReference>
<evidence type="ECO:0000256" key="1">
    <source>
        <dbReference type="SAM" id="MobiDB-lite"/>
    </source>
</evidence>
<dbReference type="PANTHER" id="PTHR34180">
    <property type="entry name" value="PEPTIDASE C45"/>
    <property type="match status" value="1"/>
</dbReference>
<organism evidence="3">
    <name type="scientific">uncultured Chloroflexota bacterium</name>
    <dbReference type="NCBI Taxonomy" id="166587"/>
    <lineage>
        <taxon>Bacteria</taxon>
        <taxon>Bacillati</taxon>
        <taxon>Chloroflexota</taxon>
        <taxon>environmental samples</taxon>
    </lineage>
</organism>
<dbReference type="AlphaFoldDB" id="A0A6J4H560"/>
<accession>A0A6J4H560</accession>
<dbReference type="Pfam" id="PF03417">
    <property type="entry name" value="AAT"/>
    <property type="match status" value="1"/>
</dbReference>
<feature type="compositionally biased region" description="Polar residues" evidence="1">
    <location>
        <begin position="121"/>
        <end position="141"/>
    </location>
</feature>
<proteinExistence type="predicted"/>
<dbReference type="Gene3D" id="1.10.10.2120">
    <property type="match status" value="1"/>
</dbReference>
<protein>
    <recommendedName>
        <fullName evidence="2">Peptidase C45 hydrolase domain-containing protein</fullName>
    </recommendedName>
</protein>
<dbReference type="NCBIfam" id="NF040521">
    <property type="entry name" value="C45_proenzyme"/>
    <property type="match status" value="1"/>
</dbReference>
<name>A0A6J4H560_9CHLR</name>
<feature type="domain" description="Peptidase C45 hydrolase" evidence="2">
    <location>
        <begin position="179"/>
        <end position="395"/>
    </location>
</feature>
<dbReference type="EMBL" id="CADCTC010000008">
    <property type="protein sequence ID" value="CAA9214299.1"/>
    <property type="molecule type" value="Genomic_DNA"/>
</dbReference>
<sequence>MAKREAGAVLPVLRARGSHEELGRLMGEFRAVQIRSTVAATKAALWDADVDRALLAAQNGPFVEAAERIYPQYLRELRAMADGADVPFDVLFRLNCYESRPPGTPPGSIAGPITPLAAETAQPQPGSKDSGELTTANTTAAQAPHPQNGAAHADEATAAVTESTAGRAPDGCTSVVSRREGTVVVGHTEDSSPDAVEGIYLLDAEVVEDDEVKSRFLALNYAQTLPGCAAAMNQHGLMVLIDALPDPERYVGAPRHLVSRALLDARSIDEAIAILRETERGGGWNYLMVQGDRYANVETTATRVAVTETGAGVYAHSNHYLDGELADAAGEPRANSLARLARARAIGQPGLSVEAMKQLLSDREGYPDSICRDRTIAAWVADAAARSVEVCWGEPEGATWTRYEL</sequence>
<dbReference type="InterPro" id="IPR047801">
    <property type="entry name" value="Peptidase_C45"/>
</dbReference>